<evidence type="ECO:0000313" key="3">
    <source>
        <dbReference type="EMBL" id="MBU8545602.1"/>
    </source>
</evidence>
<sequence>MLLRSRILLLFALATLLVAASVALPAWLVLRDGEERAAGLRNALQAAMVREAVDHAAAPLVATLRGAALDATLLAARQAGDESALRHRLAELRQSIGLSGPTGRIDLVGGQGQLLAAAPAAAEPLASGATALQRDLAPGQIFAGFEAEVESPLLLVTSLRLPQGDLLSVSMAAEAALGQIAGHLRADLLLRDRAGAPLFSTAPELREQAAALRAGERLERAGRLYRLEATVLLNSAGAPVGELLVLADATAETQSRKLLLLVAFGLLVLAAGAICRALYRVIRDALDPLTELARALQSVAGGDIFASAAIGPRRDEVGAIGEALEALRSNTLALDRLQTGNRLAGLRERALIAQEIARLTAVLEGPARREILGLLEGEGATLGPAFARMSSHVVQQHRAMATLLAERTRDLALVRQALDERMQLNRMREELDVARRLQLSSVPTTFPQLDCLQLHAAMVPAKEVGGDFCDLVMLDEHRLALMIGDASGKGVGAAIFIAMARSLLRAAMGRGATPAEALAQANDMLAADNPTMMFATAFVSVLDCRTGVLTYANAGHNAPRRRGARGHESELPVEVGLALGVMDGMDFDDQILRLDDGDMVLMFTDGVTEAMGPGDAMFGDARLAAITGDARIADPARLVDAVARSVEAFAETEPQADDITMLALHWRGHATAAPAPAREKEDATWM</sequence>
<dbReference type="Pfam" id="PF07228">
    <property type="entry name" value="SpoIIE"/>
    <property type="match status" value="1"/>
</dbReference>
<name>A0ABS6HA60_9PROT</name>
<reference evidence="3 4" key="1">
    <citation type="submission" date="2021-01" db="EMBL/GenBank/DDBJ databases">
        <title>Roseomonas sp. nov, a bacterium isolated from an oil production mixture in Yumen Oilfield.</title>
        <authorList>
            <person name="Wu D."/>
        </authorList>
    </citation>
    <scope>NUCLEOTIDE SEQUENCE [LARGE SCALE GENOMIC DNA]</scope>
    <source>
        <strain evidence="3 4">ROY-5-3</strain>
    </source>
</reference>
<evidence type="ECO:0000259" key="2">
    <source>
        <dbReference type="PROSITE" id="PS50885"/>
    </source>
</evidence>
<evidence type="ECO:0000256" key="1">
    <source>
        <dbReference type="ARBA" id="ARBA00022801"/>
    </source>
</evidence>
<dbReference type="InterPro" id="IPR001932">
    <property type="entry name" value="PPM-type_phosphatase-like_dom"/>
</dbReference>
<evidence type="ECO:0000313" key="4">
    <source>
        <dbReference type="Proteomes" id="UP000689967"/>
    </source>
</evidence>
<organism evidence="3 4">
    <name type="scientific">Falsiroseomonas oleicola</name>
    <dbReference type="NCBI Taxonomy" id="2801474"/>
    <lineage>
        <taxon>Bacteria</taxon>
        <taxon>Pseudomonadati</taxon>
        <taxon>Pseudomonadota</taxon>
        <taxon>Alphaproteobacteria</taxon>
        <taxon>Acetobacterales</taxon>
        <taxon>Roseomonadaceae</taxon>
        <taxon>Falsiroseomonas</taxon>
    </lineage>
</organism>
<dbReference type="RefSeq" id="WP_216877607.1">
    <property type="nucleotide sequence ID" value="NZ_JAERQM010000005.1"/>
</dbReference>
<comment type="caution">
    <text evidence="3">The sequence shown here is derived from an EMBL/GenBank/DDBJ whole genome shotgun (WGS) entry which is preliminary data.</text>
</comment>
<dbReference type="SMART" id="SM00304">
    <property type="entry name" value="HAMP"/>
    <property type="match status" value="1"/>
</dbReference>
<gene>
    <name evidence="3" type="ORF">JJQ90_17890</name>
</gene>
<feature type="domain" description="HAMP" evidence="2">
    <location>
        <begin position="283"/>
        <end position="336"/>
    </location>
</feature>
<keyword evidence="4" id="KW-1185">Reference proteome</keyword>
<keyword evidence="1" id="KW-0378">Hydrolase</keyword>
<dbReference type="Proteomes" id="UP000689967">
    <property type="component" value="Unassembled WGS sequence"/>
</dbReference>
<protein>
    <submittedName>
        <fullName evidence="3">Serine/threonine-protein phosphatase</fullName>
    </submittedName>
</protein>
<dbReference type="InterPro" id="IPR052016">
    <property type="entry name" value="Bact_Sigma-Reg"/>
</dbReference>
<dbReference type="Pfam" id="PF00672">
    <property type="entry name" value="HAMP"/>
    <property type="match status" value="1"/>
</dbReference>
<proteinExistence type="predicted"/>
<dbReference type="PANTHER" id="PTHR43156">
    <property type="entry name" value="STAGE II SPORULATION PROTEIN E-RELATED"/>
    <property type="match status" value="1"/>
</dbReference>
<accession>A0ABS6HA60</accession>
<dbReference type="PROSITE" id="PS50885">
    <property type="entry name" value="HAMP"/>
    <property type="match status" value="1"/>
</dbReference>
<dbReference type="InterPro" id="IPR003660">
    <property type="entry name" value="HAMP_dom"/>
</dbReference>
<dbReference type="SMART" id="SM00331">
    <property type="entry name" value="PP2C_SIG"/>
    <property type="match status" value="1"/>
</dbReference>
<dbReference type="PANTHER" id="PTHR43156:SF2">
    <property type="entry name" value="STAGE II SPORULATION PROTEIN E"/>
    <property type="match status" value="1"/>
</dbReference>
<dbReference type="EMBL" id="JAERQM010000005">
    <property type="protein sequence ID" value="MBU8545602.1"/>
    <property type="molecule type" value="Genomic_DNA"/>
</dbReference>